<protein>
    <submittedName>
        <fullName evidence="2">Phosphoribosyltransferase</fullName>
    </submittedName>
</protein>
<dbReference type="InterPro" id="IPR051910">
    <property type="entry name" value="ComF/GntX_DNA_util-trans"/>
</dbReference>
<comment type="caution">
    <text evidence="2">The sequence shown here is derived from an EMBL/GenBank/DDBJ whole genome shotgun (WGS) entry which is preliminary data.</text>
</comment>
<dbReference type="EMBL" id="AMFJ01021609">
    <property type="protein sequence ID" value="EKD66669.1"/>
    <property type="molecule type" value="Genomic_DNA"/>
</dbReference>
<sequence>MIKKIINLFETIFFIDNKNLYNFKEIYLDKTTHYSKELPNFQLDKALVCLDYEKNIKNFFKKYKFSYNKSLYKKISFYYKEFWAEFTKDLDKENVIVCGVPLHFANYIKRWFNQTYLLAKDFAKEFSFEFEVLLYKSKYTKTQSRLPKKERLKNLENAFKIRKKYKNKLNWKTIILLDDIISTGTTANEITKVLKQNWAREVIWLFLATGS</sequence>
<proteinExistence type="inferred from homology"/>
<dbReference type="InterPro" id="IPR000836">
    <property type="entry name" value="PRTase_dom"/>
</dbReference>
<dbReference type="GO" id="GO:0016757">
    <property type="term" value="F:glycosyltransferase activity"/>
    <property type="evidence" value="ECO:0007669"/>
    <property type="project" value="UniProtKB-KW"/>
</dbReference>
<evidence type="ECO:0000256" key="1">
    <source>
        <dbReference type="ARBA" id="ARBA00008007"/>
    </source>
</evidence>
<dbReference type="AlphaFoldDB" id="K2BWY3"/>
<name>K2BWY3_9BACT</name>
<evidence type="ECO:0000313" key="2">
    <source>
        <dbReference type="EMBL" id="EKD66669.1"/>
    </source>
</evidence>
<comment type="similarity">
    <text evidence="1">Belongs to the ComF/GntX family.</text>
</comment>
<dbReference type="SUPFAM" id="SSF53271">
    <property type="entry name" value="PRTase-like"/>
    <property type="match status" value="1"/>
</dbReference>
<reference evidence="2" key="1">
    <citation type="journal article" date="2012" name="Science">
        <title>Fermentation, hydrogen, and sulfur metabolism in multiple uncultivated bacterial phyla.</title>
        <authorList>
            <person name="Wrighton K.C."/>
            <person name="Thomas B.C."/>
            <person name="Sharon I."/>
            <person name="Miller C.S."/>
            <person name="Castelle C.J."/>
            <person name="VerBerkmoes N.C."/>
            <person name="Wilkins M.J."/>
            <person name="Hettich R.L."/>
            <person name="Lipton M.S."/>
            <person name="Williams K.H."/>
            <person name="Long P.E."/>
            <person name="Banfield J.F."/>
        </authorList>
    </citation>
    <scope>NUCLEOTIDE SEQUENCE [LARGE SCALE GENOMIC DNA]</scope>
</reference>
<dbReference type="PANTHER" id="PTHR47505">
    <property type="entry name" value="DNA UTILIZATION PROTEIN YHGH"/>
    <property type="match status" value="1"/>
</dbReference>
<dbReference type="Gene3D" id="3.40.50.2020">
    <property type="match status" value="1"/>
</dbReference>
<keyword evidence="2" id="KW-0328">Glycosyltransferase</keyword>
<gene>
    <name evidence="2" type="ORF">ACD_49C00023G0012</name>
</gene>
<dbReference type="CDD" id="cd06223">
    <property type="entry name" value="PRTases_typeI"/>
    <property type="match status" value="1"/>
</dbReference>
<dbReference type="PANTHER" id="PTHR47505:SF1">
    <property type="entry name" value="DNA UTILIZATION PROTEIN YHGH"/>
    <property type="match status" value="1"/>
</dbReference>
<dbReference type="InterPro" id="IPR029057">
    <property type="entry name" value="PRTase-like"/>
</dbReference>
<organism evidence="2">
    <name type="scientific">uncultured bacterium</name>
    <name type="common">gcode 4</name>
    <dbReference type="NCBI Taxonomy" id="1234023"/>
    <lineage>
        <taxon>Bacteria</taxon>
        <taxon>environmental samples</taxon>
    </lineage>
</organism>
<keyword evidence="2" id="KW-0808">Transferase</keyword>
<accession>K2BWY3</accession>